<feature type="signal peptide" evidence="2">
    <location>
        <begin position="1"/>
        <end position="21"/>
    </location>
</feature>
<proteinExistence type="predicted"/>
<dbReference type="OrthoDB" id="10659194at2759"/>
<dbReference type="AlphaFoldDB" id="A0A9W5WTA4"/>
<keyword evidence="4" id="KW-1185">Reference proteome</keyword>
<organism evidence="3 4">
    <name type="scientific">Babesia ovis</name>
    <dbReference type="NCBI Taxonomy" id="5869"/>
    <lineage>
        <taxon>Eukaryota</taxon>
        <taxon>Sar</taxon>
        <taxon>Alveolata</taxon>
        <taxon>Apicomplexa</taxon>
        <taxon>Aconoidasida</taxon>
        <taxon>Piroplasmida</taxon>
        <taxon>Babesiidae</taxon>
        <taxon>Babesia</taxon>
    </lineage>
</organism>
<evidence type="ECO:0000313" key="3">
    <source>
        <dbReference type="EMBL" id="GFE52603.1"/>
    </source>
</evidence>
<evidence type="ECO:0000256" key="1">
    <source>
        <dbReference type="SAM" id="MobiDB-lite"/>
    </source>
</evidence>
<feature type="chain" id="PRO_5040938911" evidence="2">
    <location>
        <begin position="22"/>
        <end position="223"/>
    </location>
</feature>
<reference evidence="3" key="1">
    <citation type="submission" date="2019-12" db="EMBL/GenBank/DDBJ databases">
        <title>Genome sequence of Babesia ovis.</title>
        <authorList>
            <person name="Yamagishi J."/>
            <person name="Sevinc F."/>
            <person name="Xuan X."/>
        </authorList>
    </citation>
    <scope>NUCLEOTIDE SEQUENCE</scope>
    <source>
        <strain evidence="3">Selcuk</strain>
    </source>
</reference>
<keyword evidence="2" id="KW-0732">Signal</keyword>
<accession>A0A9W5WTA4</accession>
<feature type="compositionally biased region" description="Acidic residues" evidence="1">
    <location>
        <begin position="146"/>
        <end position="156"/>
    </location>
</feature>
<gene>
    <name evidence="3" type="ORF">BaOVIS_000070</name>
</gene>
<name>A0A9W5WTA4_BABOV</name>
<sequence length="223" mass="24437">MKTGIIKYLVFLSSLLCGVHALTPAAVTHKASSYEPSRRYLRTSNNAKEIANENEDENNASLFSGVNNFFSGMWNEEGELDVWRWMNSFFEESEDAGADGDASPSSSARAVSSSSKSAAKAKTAKLSPKTSGRNVPRRTINKNGESAEDVDENDEDGLSHLTRKFPTMEDVGLNIDDLNDMVADACNSVSEYCTYLGEKAWSLIDDNGDAGSKKKKQVRKTRT</sequence>
<protein>
    <submittedName>
        <fullName evidence="3">Multidrug transporter, putative</fullName>
    </submittedName>
</protein>
<comment type="caution">
    <text evidence="3">The sequence shown here is derived from an EMBL/GenBank/DDBJ whole genome shotgun (WGS) entry which is preliminary data.</text>
</comment>
<dbReference type="EMBL" id="BLIY01000001">
    <property type="protein sequence ID" value="GFE52603.1"/>
    <property type="molecule type" value="Genomic_DNA"/>
</dbReference>
<evidence type="ECO:0000256" key="2">
    <source>
        <dbReference type="SAM" id="SignalP"/>
    </source>
</evidence>
<evidence type="ECO:0000313" key="4">
    <source>
        <dbReference type="Proteomes" id="UP001057455"/>
    </source>
</evidence>
<feature type="region of interest" description="Disordered" evidence="1">
    <location>
        <begin position="94"/>
        <end position="158"/>
    </location>
</feature>
<dbReference type="Proteomes" id="UP001057455">
    <property type="component" value="Unassembled WGS sequence"/>
</dbReference>
<feature type="compositionally biased region" description="Low complexity" evidence="1">
    <location>
        <begin position="99"/>
        <end position="131"/>
    </location>
</feature>